<keyword evidence="1" id="KW-0812">Transmembrane</keyword>
<keyword evidence="1" id="KW-0472">Membrane</keyword>
<name>A0ABT3G1G4_9BACT</name>
<sequence length="119" mass="13376">MKELFDAWKDVDRNKIAALLSVIPGMGHLYKHHYIDGFGILTVGNALMIFVALWLSIATIGLSLIVVPAMWISSIAYAAYSAEDQHGAHPWLHVWKHRWAQGLLRHNDKPLPAKVGRKV</sequence>
<dbReference type="Proteomes" id="UP001165653">
    <property type="component" value="Unassembled WGS sequence"/>
</dbReference>
<evidence type="ECO:0000313" key="2">
    <source>
        <dbReference type="EMBL" id="MCW1913351.1"/>
    </source>
</evidence>
<accession>A0ABT3G1G4</accession>
<comment type="caution">
    <text evidence="2">The sequence shown here is derived from an EMBL/GenBank/DDBJ whole genome shotgun (WGS) entry which is preliminary data.</text>
</comment>
<organism evidence="2 3">
    <name type="scientific">Luteolibacter rhizosphaerae</name>
    <dbReference type="NCBI Taxonomy" id="2989719"/>
    <lineage>
        <taxon>Bacteria</taxon>
        <taxon>Pseudomonadati</taxon>
        <taxon>Verrucomicrobiota</taxon>
        <taxon>Verrucomicrobiia</taxon>
        <taxon>Verrucomicrobiales</taxon>
        <taxon>Verrucomicrobiaceae</taxon>
        <taxon>Luteolibacter</taxon>
    </lineage>
</organism>
<evidence type="ECO:0000313" key="3">
    <source>
        <dbReference type="Proteomes" id="UP001165653"/>
    </source>
</evidence>
<feature type="transmembrane region" description="Helical" evidence="1">
    <location>
        <begin position="34"/>
        <end position="54"/>
    </location>
</feature>
<reference evidence="2" key="1">
    <citation type="submission" date="2022-10" db="EMBL/GenBank/DDBJ databases">
        <title>Luteolibacter sp. GHJ8, whole genome shotgun sequencing project.</title>
        <authorList>
            <person name="Zhao G."/>
            <person name="Shen L."/>
        </authorList>
    </citation>
    <scope>NUCLEOTIDE SEQUENCE</scope>
    <source>
        <strain evidence="2">GHJ8</strain>
    </source>
</reference>
<feature type="transmembrane region" description="Helical" evidence="1">
    <location>
        <begin position="60"/>
        <end position="80"/>
    </location>
</feature>
<evidence type="ECO:0008006" key="4">
    <source>
        <dbReference type="Google" id="ProtNLM"/>
    </source>
</evidence>
<dbReference type="EMBL" id="JAPDDR010000003">
    <property type="protein sequence ID" value="MCW1913351.1"/>
    <property type="molecule type" value="Genomic_DNA"/>
</dbReference>
<dbReference type="RefSeq" id="WP_264512715.1">
    <property type="nucleotide sequence ID" value="NZ_JAPDDR010000003.1"/>
</dbReference>
<gene>
    <name evidence="2" type="ORF">OJ996_07195</name>
</gene>
<keyword evidence="1" id="KW-1133">Transmembrane helix</keyword>
<proteinExistence type="predicted"/>
<evidence type="ECO:0000256" key="1">
    <source>
        <dbReference type="SAM" id="Phobius"/>
    </source>
</evidence>
<protein>
    <recommendedName>
        <fullName evidence="4">TM2 domain-containing protein</fullName>
    </recommendedName>
</protein>
<keyword evidence="3" id="KW-1185">Reference proteome</keyword>